<protein>
    <submittedName>
        <fullName evidence="1">Uncharacterized protein</fullName>
    </submittedName>
</protein>
<proteinExistence type="predicted"/>
<keyword evidence="2" id="KW-1185">Reference proteome</keyword>
<reference evidence="2" key="1">
    <citation type="journal article" date="2023" name="Front. Plant Sci.">
        <title>Chromosomal-level genome assembly of Melastoma candidum provides insights into trichome evolution.</title>
        <authorList>
            <person name="Zhong Y."/>
            <person name="Wu W."/>
            <person name="Sun C."/>
            <person name="Zou P."/>
            <person name="Liu Y."/>
            <person name="Dai S."/>
            <person name="Zhou R."/>
        </authorList>
    </citation>
    <scope>NUCLEOTIDE SEQUENCE [LARGE SCALE GENOMIC DNA]</scope>
</reference>
<accession>A0ACB9RGL6</accession>
<evidence type="ECO:0000313" key="1">
    <source>
        <dbReference type="EMBL" id="KAI4377999.1"/>
    </source>
</evidence>
<dbReference type="EMBL" id="CM042883">
    <property type="protein sequence ID" value="KAI4377999.1"/>
    <property type="molecule type" value="Genomic_DNA"/>
</dbReference>
<evidence type="ECO:0000313" key="2">
    <source>
        <dbReference type="Proteomes" id="UP001057402"/>
    </source>
</evidence>
<name>A0ACB9RGL6_9MYRT</name>
<dbReference type="Proteomes" id="UP001057402">
    <property type="component" value="Chromosome 4"/>
</dbReference>
<gene>
    <name evidence="1" type="ORF">MLD38_015546</name>
</gene>
<comment type="caution">
    <text evidence="1">The sequence shown here is derived from an EMBL/GenBank/DDBJ whole genome shotgun (WGS) entry which is preliminary data.</text>
</comment>
<sequence>MGFPLIFQHNLLTPLLLDVFERKLKGIFENKGSRDLLAKRWDEKVAYHEEEVDALEKKLAEAKAKLDRVRKKRDEVTPSKDTGGL</sequence>
<organism evidence="1 2">
    <name type="scientific">Melastoma candidum</name>
    <dbReference type="NCBI Taxonomy" id="119954"/>
    <lineage>
        <taxon>Eukaryota</taxon>
        <taxon>Viridiplantae</taxon>
        <taxon>Streptophyta</taxon>
        <taxon>Embryophyta</taxon>
        <taxon>Tracheophyta</taxon>
        <taxon>Spermatophyta</taxon>
        <taxon>Magnoliopsida</taxon>
        <taxon>eudicotyledons</taxon>
        <taxon>Gunneridae</taxon>
        <taxon>Pentapetalae</taxon>
        <taxon>rosids</taxon>
        <taxon>malvids</taxon>
        <taxon>Myrtales</taxon>
        <taxon>Melastomataceae</taxon>
        <taxon>Melastomatoideae</taxon>
        <taxon>Melastomateae</taxon>
        <taxon>Melastoma</taxon>
    </lineage>
</organism>